<evidence type="ECO:0000313" key="3">
    <source>
        <dbReference type="Proteomes" id="UP001153069"/>
    </source>
</evidence>
<comment type="caution">
    <text evidence="2">The sequence shown here is derived from an EMBL/GenBank/DDBJ whole genome shotgun (WGS) entry which is preliminary data.</text>
</comment>
<dbReference type="Proteomes" id="UP001153069">
    <property type="component" value="Unassembled WGS sequence"/>
</dbReference>
<reference evidence="2" key="1">
    <citation type="submission" date="2020-06" db="EMBL/GenBank/DDBJ databases">
        <authorList>
            <consortium name="Plant Systems Biology data submission"/>
        </authorList>
    </citation>
    <scope>NUCLEOTIDE SEQUENCE</scope>
    <source>
        <strain evidence="2">D6</strain>
    </source>
</reference>
<proteinExistence type="predicted"/>
<dbReference type="AlphaFoldDB" id="A0A9N8EXP4"/>
<gene>
    <name evidence="2" type="ORF">SEMRO_2730_G335690.1</name>
</gene>
<protein>
    <submittedName>
        <fullName evidence="2">Uncharacterized protein</fullName>
    </submittedName>
</protein>
<feature type="transmembrane region" description="Helical" evidence="1">
    <location>
        <begin position="45"/>
        <end position="66"/>
    </location>
</feature>
<evidence type="ECO:0000256" key="1">
    <source>
        <dbReference type="SAM" id="Phobius"/>
    </source>
</evidence>
<keyword evidence="1" id="KW-0812">Transmembrane</keyword>
<dbReference type="EMBL" id="CAICTM010002728">
    <property type="protein sequence ID" value="CAB9530062.1"/>
    <property type="molecule type" value="Genomic_DNA"/>
</dbReference>
<name>A0A9N8EXP4_9STRA</name>
<keyword evidence="1" id="KW-1133">Transmembrane helix</keyword>
<accession>A0A9N8EXP4</accession>
<keyword evidence="1" id="KW-0472">Membrane</keyword>
<evidence type="ECO:0000313" key="2">
    <source>
        <dbReference type="EMBL" id="CAB9530062.1"/>
    </source>
</evidence>
<keyword evidence="3" id="KW-1185">Reference proteome</keyword>
<organism evidence="2 3">
    <name type="scientific">Seminavis robusta</name>
    <dbReference type="NCBI Taxonomy" id="568900"/>
    <lineage>
        <taxon>Eukaryota</taxon>
        <taxon>Sar</taxon>
        <taxon>Stramenopiles</taxon>
        <taxon>Ochrophyta</taxon>
        <taxon>Bacillariophyta</taxon>
        <taxon>Bacillariophyceae</taxon>
        <taxon>Bacillariophycidae</taxon>
        <taxon>Naviculales</taxon>
        <taxon>Naviculaceae</taxon>
        <taxon>Seminavis</taxon>
    </lineage>
</organism>
<sequence>MILARGTSGRKAPMTTGSEVVDQREDVLLVSSDGPKVHNQKMSSYSVLPGLLFAALFLVLLSFTCLSSTTVTKNQHPELFWFQLANAQPWKRQTCTQRISKESYSSLREHMEVLERKQPRPFSELAEELSLGADLLTRSRSL</sequence>